<evidence type="ECO:0000256" key="3">
    <source>
        <dbReference type="PROSITE-ProRule" id="PRU00169"/>
    </source>
</evidence>
<dbReference type="Gene3D" id="3.40.50.2300">
    <property type="match status" value="1"/>
</dbReference>
<dbReference type="RefSeq" id="WP_420904314.1">
    <property type="nucleotide sequence ID" value="NZ_BAAFGK010000004.1"/>
</dbReference>
<proteinExistence type="predicted"/>
<dbReference type="SMART" id="SM00448">
    <property type="entry name" value="REC"/>
    <property type="match status" value="1"/>
</dbReference>
<dbReference type="InterPro" id="IPR050595">
    <property type="entry name" value="Bact_response_regulator"/>
</dbReference>
<evidence type="ECO:0000313" key="6">
    <source>
        <dbReference type="Proteomes" id="UP001628193"/>
    </source>
</evidence>
<dbReference type="PANTHER" id="PTHR44591">
    <property type="entry name" value="STRESS RESPONSE REGULATOR PROTEIN 1"/>
    <property type="match status" value="1"/>
</dbReference>
<dbReference type="Pfam" id="PF00072">
    <property type="entry name" value="Response_reg"/>
    <property type="match status" value="1"/>
</dbReference>
<reference evidence="5 6" key="2">
    <citation type="submission" date="2024-09" db="EMBL/GenBank/DDBJ databases">
        <title>Draft genome sequence of Candidatus Magnetaquicoccaceae bacterium FCR-1.</title>
        <authorList>
            <person name="Shimoshige H."/>
            <person name="Shimamura S."/>
            <person name="Taoka A."/>
            <person name="Kobayashi H."/>
            <person name="Maekawa T."/>
        </authorList>
    </citation>
    <scope>NUCLEOTIDE SEQUENCE [LARGE SCALE GENOMIC DNA]</scope>
    <source>
        <strain evidence="5 6">FCR-1</strain>
    </source>
</reference>
<dbReference type="EMBL" id="BAAFGK010000004">
    <property type="protein sequence ID" value="GAB0056588.1"/>
    <property type="molecule type" value="Genomic_DNA"/>
</dbReference>
<keyword evidence="6" id="KW-1185">Reference proteome</keyword>
<dbReference type="GO" id="GO:0016787">
    <property type="term" value="F:hydrolase activity"/>
    <property type="evidence" value="ECO:0007669"/>
    <property type="project" value="UniProtKB-KW"/>
</dbReference>
<dbReference type="InterPro" id="IPR001789">
    <property type="entry name" value="Sig_transdc_resp-reg_receiver"/>
</dbReference>
<keyword evidence="1 3" id="KW-0597">Phosphoprotein</keyword>
<evidence type="ECO:0000256" key="2">
    <source>
        <dbReference type="ARBA" id="ARBA00023012"/>
    </source>
</evidence>
<evidence type="ECO:0000256" key="1">
    <source>
        <dbReference type="ARBA" id="ARBA00022553"/>
    </source>
</evidence>
<dbReference type="PANTHER" id="PTHR44591:SF14">
    <property type="entry name" value="PROTEIN PILG"/>
    <property type="match status" value="1"/>
</dbReference>
<dbReference type="EC" id="3.1.4.-" evidence="5"/>
<dbReference type="SUPFAM" id="SSF52172">
    <property type="entry name" value="CheY-like"/>
    <property type="match status" value="1"/>
</dbReference>
<keyword evidence="5" id="KW-0378">Hydrolase</keyword>
<accession>A0ABQ0C6S0</accession>
<organism evidence="5 6">
    <name type="scientific">Candidatus Magnetaquiglobus chichijimensis</name>
    <dbReference type="NCBI Taxonomy" id="3141448"/>
    <lineage>
        <taxon>Bacteria</taxon>
        <taxon>Pseudomonadati</taxon>
        <taxon>Pseudomonadota</taxon>
        <taxon>Magnetococcia</taxon>
        <taxon>Magnetococcales</taxon>
        <taxon>Candidatus Magnetaquicoccaceae</taxon>
        <taxon>Candidatus Magnetaquiglobus</taxon>
    </lineage>
</organism>
<feature type="domain" description="Response regulatory" evidence="4">
    <location>
        <begin position="5"/>
        <end position="119"/>
    </location>
</feature>
<reference evidence="5 6" key="1">
    <citation type="submission" date="2024-05" db="EMBL/GenBank/DDBJ databases">
        <authorList>
            <consortium name="Candidatus Magnetaquicoccaceae bacterium FCR-1 genome sequencing consortium"/>
            <person name="Shimoshige H."/>
            <person name="Shimamura S."/>
            <person name="Taoka A."/>
            <person name="Kobayashi H."/>
            <person name="Maekawa T."/>
        </authorList>
    </citation>
    <scope>NUCLEOTIDE SEQUENCE [LARGE SCALE GENOMIC DNA]</scope>
    <source>
        <strain evidence="5 6">FCR-1</strain>
    </source>
</reference>
<protein>
    <submittedName>
        <fullName evidence="5">Cyclic di-GMP phosphodiesterase</fullName>
        <ecNumber evidence="5">3.1.4.-</ecNumber>
    </submittedName>
</protein>
<name>A0ABQ0C6S0_9PROT</name>
<sequence>MEKNSVLIVDDSSLARMMVRKIFATRFPDWKLIEAKDGDEALSLTSDEVRLALVDFNMPGMNGIELAERLMACNPRISVYLVTANIQERMHQRAESMGIGFIKKPIAENKIAEILRSFV</sequence>
<dbReference type="InterPro" id="IPR011006">
    <property type="entry name" value="CheY-like_superfamily"/>
</dbReference>
<feature type="modified residue" description="4-aspartylphosphate" evidence="3">
    <location>
        <position position="55"/>
    </location>
</feature>
<dbReference type="PROSITE" id="PS50110">
    <property type="entry name" value="RESPONSE_REGULATORY"/>
    <property type="match status" value="1"/>
</dbReference>
<evidence type="ECO:0000313" key="5">
    <source>
        <dbReference type="EMBL" id="GAB0056588.1"/>
    </source>
</evidence>
<gene>
    <name evidence="5" type="ORF">SIID45300_00896</name>
</gene>
<evidence type="ECO:0000259" key="4">
    <source>
        <dbReference type="PROSITE" id="PS50110"/>
    </source>
</evidence>
<keyword evidence="2" id="KW-0902">Two-component regulatory system</keyword>
<dbReference type="Proteomes" id="UP001628193">
    <property type="component" value="Unassembled WGS sequence"/>
</dbReference>
<comment type="caution">
    <text evidence="5">The sequence shown here is derived from an EMBL/GenBank/DDBJ whole genome shotgun (WGS) entry which is preliminary data.</text>
</comment>